<dbReference type="EMBL" id="JYDT01000212">
    <property type="protein sequence ID" value="KRY81666.1"/>
    <property type="molecule type" value="Genomic_DNA"/>
</dbReference>
<feature type="signal peptide" evidence="2">
    <location>
        <begin position="1"/>
        <end position="20"/>
    </location>
</feature>
<keyword evidence="2" id="KW-0732">Signal</keyword>
<dbReference type="AlphaFoldDB" id="A0A0V1F7C7"/>
<dbReference type="Proteomes" id="UP000054995">
    <property type="component" value="Unassembled WGS sequence"/>
</dbReference>
<accession>A0A0V1F7C7</accession>
<keyword evidence="4" id="KW-1185">Reference proteome</keyword>
<comment type="caution">
    <text evidence="3">The sequence shown here is derived from an EMBL/GenBank/DDBJ whole genome shotgun (WGS) entry which is preliminary data.</text>
</comment>
<protein>
    <submittedName>
        <fullName evidence="3">Uncharacterized protein</fullName>
    </submittedName>
</protein>
<feature type="region of interest" description="Disordered" evidence="1">
    <location>
        <begin position="125"/>
        <end position="183"/>
    </location>
</feature>
<organism evidence="3 4">
    <name type="scientific">Trichinella pseudospiralis</name>
    <name type="common">Parasitic roundworm</name>
    <dbReference type="NCBI Taxonomy" id="6337"/>
    <lineage>
        <taxon>Eukaryota</taxon>
        <taxon>Metazoa</taxon>
        <taxon>Ecdysozoa</taxon>
        <taxon>Nematoda</taxon>
        <taxon>Enoplea</taxon>
        <taxon>Dorylaimia</taxon>
        <taxon>Trichinellida</taxon>
        <taxon>Trichinellidae</taxon>
        <taxon>Trichinella</taxon>
    </lineage>
</organism>
<evidence type="ECO:0000313" key="4">
    <source>
        <dbReference type="Proteomes" id="UP000054995"/>
    </source>
</evidence>
<gene>
    <name evidence="3" type="ORF">T4D_3717</name>
</gene>
<evidence type="ECO:0000256" key="2">
    <source>
        <dbReference type="SAM" id="SignalP"/>
    </source>
</evidence>
<evidence type="ECO:0000256" key="1">
    <source>
        <dbReference type="SAM" id="MobiDB-lite"/>
    </source>
</evidence>
<proteinExistence type="predicted"/>
<feature type="chain" id="PRO_5006877760" evidence="2">
    <location>
        <begin position="21"/>
        <end position="362"/>
    </location>
</feature>
<feature type="compositionally biased region" description="Polar residues" evidence="1">
    <location>
        <begin position="162"/>
        <end position="176"/>
    </location>
</feature>
<evidence type="ECO:0000313" key="3">
    <source>
        <dbReference type="EMBL" id="KRY81666.1"/>
    </source>
</evidence>
<name>A0A0V1F7C7_TRIPS</name>
<sequence>MKLLMMSSFAPIHCARSTLAAVSYLMAAFQTFEANALGATGSSQEAATANAAAEDVTLPPLFYVKRNGFLGDIRCSVIPTGFSTSSPIGLCIQGISRGCLHPLLRPALSSCRMPLVMPEGIYPSASASETHSKEEGQQMNPCPAPRSSAGASSLHPRVTRFHASTSRDTPTASTVSPGARARPTLAGQSGYLRVIGCSERNSLNGVPRTPYTAEYQVGELGGGIQSQVSGPDSRPAGITAVDASVSVSARLLNCCARSRFHDSVALTPLRPIIYHKLTLFAIQVQFQFSQKGSPTHGRAHPSWRSDPRSHRCRLILRTTPRVLPVIGSTVPCRWFDSGSGDQNVTSETTTAAVLQLGGLYIP</sequence>
<reference evidence="3 4" key="1">
    <citation type="submission" date="2015-01" db="EMBL/GenBank/DDBJ databases">
        <title>Evolution of Trichinella species and genotypes.</title>
        <authorList>
            <person name="Korhonen P.K."/>
            <person name="Edoardo P."/>
            <person name="Giuseppe L.R."/>
            <person name="Gasser R.B."/>
        </authorList>
    </citation>
    <scope>NUCLEOTIDE SEQUENCE [LARGE SCALE GENOMIC DNA]</scope>
    <source>
        <strain evidence="3">ISS470</strain>
    </source>
</reference>